<keyword evidence="2" id="KW-0813">Transport</keyword>
<dbReference type="GO" id="GO:0005524">
    <property type="term" value="F:ATP binding"/>
    <property type="evidence" value="ECO:0007669"/>
    <property type="project" value="UniProtKB-KW"/>
</dbReference>
<keyword evidence="4 8" id="KW-0067">ATP-binding</keyword>
<accession>A0A553IG70</accession>
<comment type="similarity">
    <text evidence="1">Belongs to the ABC transporter superfamily.</text>
</comment>
<dbReference type="PANTHER" id="PTHR43776:SF7">
    <property type="entry name" value="D,D-DIPEPTIDE TRANSPORT ATP-BINDING PROTEIN DDPF-RELATED"/>
    <property type="match status" value="1"/>
</dbReference>
<comment type="caution">
    <text evidence="8">The sequence shown here is derived from an EMBL/GenBank/DDBJ whole genome shotgun (WGS) entry which is preliminary data.</text>
</comment>
<dbReference type="CDD" id="cd03257">
    <property type="entry name" value="ABC_NikE_OppD_transporters"/>
    <property type="match status" value="1"/>
</dbReference>
<evidence type="ECO:0000313" key="8">
    <source>
        <dbReference type="EMBL" id="TRX99192.1"/>
    </source>
</evidence>
<dbReference type="GO" id="GO:0015833">
    <property type="term" value="P:peptide transport"/>
    <property type="evidence" value="ECO:0007669"/>
    <property type="project" value="InterPro"/>
</dbReference>
<reference evidence="8 9" key="1">
    <citation type="submission" date="2019-07" db="EMBL/GenBank/DDBJ databases">
        <title>Genome sequence of Acholeplasma laidlawii strain with increased resistance to erythromycin.</title>
        <authorList>
            <person name="Medvedeva E.S."/>
            <person name="Baranova N.B."/>
            <person name="Siniagina M.N."/>
            <person name="Mouzykantov A."/>
            <person name="Chernova O.A."/>
            <person name="Chernov V.M."/>
        </authorList>
    </citation>
    <scope>NUCLEOTIDE SEQUENCE [LARGE SCALE GENOMIC DNA]</scope>
    <source>
        <strain evidence="8 9">PG8REry</strain>
    </source>
</reference>
<evidence type="ECO:0000256" key="6">
    <source>
        <dbReference type="SAM" id="MobiDB-lite"/>
    </source>
</evidence>
<evidence type="ECO:0000259" key="7">
    <source>
        <dbReference type="PROSITE" id="PS50893"/>
    </source>
</evidence>
<organism evidence="8 9">
    <name type="scientific">Acholeplasma laidlawii</name>
    <dbReference type="NCBI Taxonomy" id="2148"/>
    <lineage>
        <taxon>Bacteria</taxon>
        <taxon>Bacillati</taxon>
        <taxon>Mycoplasmatota</taxon>
        <taxon>Mollicutes</taxon>
        <taxon>Acholeplasmatales</taxon>
        <taxon>Acholeplasmataceae</taxon>
        <taxon>Acholeplasma</taxon>
    </lineage>
</organism>
<dbReference type="SUPFAM" id="SSF52540">
    <property type="entry name" value="P-loop containing nucleoside triphosphate hydrolases"/>
    <property type="match status" value="1"/>
</dbReference>
<dbReference type="InterPro" id="IPR027417">
    <property type="entry name" value="P-loop_NTPase"/>
</dbReference>
<dbReference type="InterPro" id="IPR050319">
    <property type="entry name" value="ABC_transp_ATP-bind"/>
</dbReference>
<dbReference type="Gene3D" id="3.40.50.300">
    <property type="entry name" value="P-loop containing nucleotide triphosphate hydrolases"/>
    <property type="match status" value="1"/>
</dbReference>
<dbReference type="SMART" id="SM00382">
    <property type="entry name" value="AAA"/>
    <property type="match status" value="1"/>
</dbReference>
<dbReference type="Proteomes" id="UP000315938">
    <property type="component" value="Unassembled WGS sequence"/>
</dbReference>
<dbReference type="InterPro" id="IPR017871">
    <property type="entry name" value="ABC_transporter-like_CS"/>
</dbReference>
<sequence>MNREKVLEVKGIEQHFKVGSGRNKMVVKAVDGISFDIYKGEVFGLVGESGCGKTTTGRTIVKLYDATNGEILFKGQRIGGGVASYVKRIKQAKAEAKAEINALKSDTTTDNKEKIAQIKKDLKLLVKAQKQEIKRMKKDNAFKGELVNTMKQVQMIFQDPISSLNPRMTVKEIIAEGLRIGGLRDSKIIDEKVFEILKVVGLVPEHAFRYPHEFSGGQRQRIGIARALIVEPELLIADEPISALDVSIQAQVINLLKDLQSTLNLTILFIAHDLSVVKYFSDRIAVMHFGKIVELASSEDLFNNPLHPYTKSLLSAIPFPNPIYEKTRKRFSYDASVHNYSETNQPSLVDVGGNHFVYGSPDEIENYKKEVSKAPKAKTSSTPVEVVSEAKAEEKVVAKKPTAKKPAAKAPAKKADATTKKAPAKKPAAKKVTK</sequence>
<name>A0A553IG70_ACHLA</name>
<dbReference type="InterPro" id="IPR003593">
    <property type="entry name" value="AAA+_ATPase"/>
</dbReference>
<dbReference type="PROSITE" id="PS00211">
    <property type="entry name" value="ABC_TRANSPORTER_1"/>
    <property type="match status" value="1"/>
</dbReference>
<dbReference type="PANTHER" id="PTHR43776">
    <property type="entry name" value="TRANSPORT ATP-BINDING PROTEIN"/>
    <property type="match status" value="1"/>
</dbReference>
<evidence type="ECO:0000256" key="1">
    <source>
        <dbReference type="ARBA" id="ARBA00005417"/>
    </source>
</evidence>
<feature type="domain" description="ABC transporter" evidence="7">
    <location>
        <begin position="7"/>
        <end position="314"/>
    </location>
</feature>
<evidence type="ECO:0000256" key="4">
    <source>
        <dbReference type="ARBA" id="ARBA00022840"/>
    </source>
</evidence>
<feature type="compositionally biased region" description="Basic and acidic residues" evidence="6">
    <location>
        <begin position="388"/>
        <end position="397"/>
    </location>
</feature>
<feature type="region of interest" description="Disordered" evidence="6">
    <location>
        <begin position="371"/>
        <end position="434"/>
    </location>
</feature>
<dbReference type="Pfam" id="PF08352">
    <property type="entry name" value="oligo_HPY"/>
    <property type="match status" value="1"/>
</dbReference>
<feature type="compositionally biased region" description="Basic residues" evidence="6">
    <location>
        <begin position="422"/>
        <end position="434"/>
    </location>
</feature>
<proteinExistence type="inferred from homology"/>
<keyword evidence="5" id="KW-0175">Coiled coil</keyword>
<dbReference type="GO" id="GO:0055085">
    <property type="term" value="P:transmembrane transport"/>
    <property type="evidence" value="ECO:0007669"/>
    <property type="project" value="UniProtKB-ARBA"/>
</dbReference>
<evidence type="ECO:0000256" key="2">
    <source>
        <dbReference type="ARBA" id="ARBA00022448"/>
    </source>
</evidence>
<evidence type="ECO:0000313" key="9">
    <source>
        <dbReference type="Proteomes" id="UP000315938"/>
    </source>
</evidence>
<dbReference type="InterPro" id="IPR003439">
    <property type="entry name" value="ABC_transporter-like_ATP-bd"/>
</dbReference>
<keyword evidence="3" id="KW-0547">Nucleotide-binding</keyword>
<dbReference type="EMBL" id="VKID01000002">
    <property type="protein sequence ID" value="TRX99192.1"/>
    <property type="molecule type" value="Genomic_DNA"/>
</dbReference>
<dbReference type="GO" id="GO:0016887">
    <property type="term" value="F:ATP hydrolysis activity"/>
    <property type="evidence" value="ECO:0007669"/>
    <property type="project" value="InterPro"/>
</dbReference>
<protein>
    <submittedName>
        <fullName evidence="8">ABC transporter ATP-binding protein</fullName>
    </submittedName>
</protein>
<gene>
    <name evidence="8" type="ORF">FNV44_05660</name>
</gene>
<evidence type="ECO:0000256" key="3">
    <source>
        <dbReference type="ARBA" id="ARBA00022741"/>
    </source>
</evidence>
<dbReference type="InterPro" id="IPR013563">
    <property type="entry name" value="Oligopep_ABC_C"/>
</dbReference>
<dbReference type="PROSITE" id="PS50893">
    <property type="entry name" value="ABC_TRANSPORTER_2"/>
    <property type="match status" value="1"/>
</dbReference>
<evidence type="ECO:0000256" key="5">
    <source>
        <dbReference type="SAM" id="Coils"/>
    </source>
</evidence>
<dbReference type="Pfam" id="PF00005">
    <property type="entry name" value="ABC_tran"/>
    <property type="match status" value="2"/>
</dbReference>
<dbReference type="AlphaFoldDB" id="A0A553IG70"/>
<feature type="coiled-coil region" evidence="5">
    <location>
        <begin position="86"/>
        <end position="139"/>
    </location>
</feature>